<feature type="domain" description="FAD-dependent oxidoreductase 2 FAD-binding" evidence="6">
    <location>
        <begin position="71"/>
        <end position="538"/>
    </location>
</feature>
<accession>A0A9D2VMH3</accession>
<dbReference type="SUPFAM" id="SSF56425">
    <property type="entry name" value="Succinate dehydrogenase/fumarate reductase flavoprotein, catalytic domain"/>
    <property type="match status" value="1"/>
</dbReference>
<dbReference type="AlphaFoldDB" id="A0A9D2VMH3"/>
<proteinExistence type="predicted"/>
<protein>
    <submittedName>
        <fullName evidence="7">FAD-binding protein</fullName>
    </submittedName>
</protein>
<organism evidence="7 8">
    <name type="scientific">Rubneribacter badeniensis</name>
    <dbReference type="NCBI Taxonomy" id="2070688"/>
    <lineage>
        <taxon>Bacteria</taxon>
        <taxon>Bacillati</taxon>
        <taxon>Actinomycetota</taxon>
        <taxon>Coriobacteriia</taxon>
        <taxon>Eggerthellales</taxon>
        <taxon>Eggerthellaceae</taxon>
        <taxon>Rubneribacter</taxon>
    </lineage>
</organism>
<dbReference type="InterPro" id="IPR003953">
    <property type="entry name" value="FAD-dep_OxRdtase_2_FAD-bd"/>
</dbReference>
<evidence type="ECO:0000256" key="3">
    <source>
        <dbReference type="ARBA" id="ARBA00022827"/>
    </source>
</evidence>
<dbReference type="Gene3D" id="3.90.700.10">
    <property type="entry name" value="Succinate dehydrogenase/fumarate reductase flavoprotein, catalytic domain"/>
    <property type="match status" value="1"/>
</dbReference>
<evidence type="ECO:0000256" key="5">
    <source>
        <dbReference type="SAM" id="MobiDB-lite"/>
    </source>
</evidence>
<evidence type="ECO:0000259" key="6">
    <source>
        <dbReference type="Pfam" id="PF00890"/>
    </source>
</evidence>
<dbReference type="PROSITE" id="PS51318">
    <property type="entry name" value="TAT"/>
    <property type="match status" value="1"/>
</dbReference>
<reference evidence="7" key="2">
    <citation type="submission" date="2021-09" db="EMBL/GenBank/DDBJ databases">
        <authorList>
            <person name="Gilroy R."/>
        </authorList>
    </citation>
    <scope>NUCLEOTIDE SEQUENCE</scope>
    <source>
        <strain evidence="7">USAMLcec12-2067</strain>
    </source>
</reference>
<feature type="compositionally biased region" description="Polar residues" evidence="5">
    <location>
        <begin position="1"/>
        <end position="22"/>
    </location>
</feature>
<dbReference type="InterPro" id="IPR036188">
    <property type="entry name" value="FAD/NAD-bd_sf"/>
</dbReference>
<dbReference type="Proteomes" id="UP000789325">
    <property type="component" value="Unassembled WGS sequence"/>
</dbReference>
<evidence type="ECO:0000256" key="1">
    <source>
        <dbReference type="ARBA" id="ARBA00001974"/>
    </source>
</evidence>
<reference evidence="7" key="1">
    <citation type="journal article" date="2021" name="PeerJ">
        <title>Extensive microbial diversity within the chicken gut microbiome revealed by metagenomics and culture.</title>
        <authorList>
            <person name="Gilroy R."/>
            <person name="Ravi A."/>
            <person name="Getino M."/>
            <person name="Pursley I."/>
            <person name="Horton D.L."/>
            <person name="Alikhan N.F."/>
            <person name="Baker D."/>
            <person name="Gharbi K."/>
            <person name="Hall N."/>
            <person name="Watson M."/>
            <person name="Adriaenssens E.M."/>
            <person name="Foster-Nyarko E."/>
            <person name="Jarju S."/>
            <person name="Secka A."/>
            <person name="Antonio M."/>
            <person name="Oren A."/>
            <person name="Chaudhuri R.R."/>
            <person name="La Ragione R."/>
            <person name="Hildebrand F."/>
            <person name="Pallen M.J."/>
        </authorList>
    </citation>
    <scope>NUCLEOTIDE SEQUENCE</scope>
    <source>
        <strain evidence="7">USAMLcec12-2067</strain>
    </source>
</reference>
<comment type="caution">
    <text evidence="7">The sequence shown here is derived from an EMBL/GenBank/DDBJ whole genome shotgun (WGS) entry which is preliminary data.</text>
</comment>
<evidence type="ECO:0000256" key="4">
    <source>
        <dbReference type="ARBA" id="ARBA00023002"/>
    </source>
</evidence>
<dbReference type="SUPFAM" id="SSF51905">
    <property type="entry name" value="FAD/NAD(P)-binding domain"/>
    <property type="match status" value="1"/>
</dbReference>
<keyword evidence="2" id="KW-0285">Flavoprotein</keyword>
<evidence type="ECO:0000256" key="2">
    <source>
        <dbReference type="ARBA" id="ARBA00022630"/>
    </source>
</evidence>
<dbReference type="Pfam" id="PF00890">
    <property type="entry name" value="FAD_binding_2"/>
    <property type="match status" value="1"/>
</dbReference>
<name>A0A9D2VMH3_9ACTN</name>
<dbReference type="EMBL" id="DYZL01000226">
    <property type="protein sequence ID" value="HJH44353.1"/>
    <property type="molecule type" value="Genomic_DNA"/>
</dbReference>
<dbReference type="InterPro" id="IPR050315">
    <property type="entry name" value="FAD-oxidoreductase_2"/>
</dbReference>
<evidence type="ECO:0000313" key="8">
    <source>
        <dbReference type="Proteomes" id="UP000789325"/>
    </source>
</evidence>
<keyword evidence="3" id="KW-0274">FAD</keyword>
<dbReference type="Gene3D" id="3.50.50.60">
    <property type="entry name" value="FAD/NAD(P)-binding domain"/>
    <property type="match status" value="1"/>
</dbReference>
<sequence>MSNNDSMRISEAGQSAASNRGMEQTRRGFVKTAGIALAGAAAIGLAGCAPSGSSDASVDATAEGTWDEEFDVIVVGGGIAGQAAALTVATEGNGATCLLIEKGSTPSGNSPFCKGDAIWTNDVPTFATYLKELAHGTTPDDVIDAYAKGLGWVFDWVIELGANKDEMSITEPATDPEGQNAEYHELENSYAFGYFAIGKSKDVEVKGPNHVQVFLEQAVAQRSDVVDYRTSTPLVDLVQDAETGAVTGVIAGEKNPKRIRAKRGVIMCLGGFEHNPEMMQNYLGQGAAVPAAGSMNTGDGHRICARLGADFWHMNNVAGFWMAGRDLENTSYTNPPIYKPAPKGFGITVGINGRRFYMDWDGYNVREKYPYLSDMTVHVGSRHGHMQFGGEWPHLPMPSKAWFVFDSEGLAQGAIPPSDDGSTPDSKGYAYAADTIEELAALMEVPVEELTTTVDQWNECCAKGKDVYFHRPESTLVPVQTPPFYAQLCAPSFLNTDGGPVRSAKGEILDYDGNPIPGLYSAGEFGSIWGHYYEGGGNVAECLVFGRISAQNALTNTAE</sequence>
<dbReference type="GO" id="GO:0033765">
    <property type="term" value="F:steroid dehydrogenase activity, acting on the CH-CH group of donors"/>
    <property type="evidence" value="ECO:0007669"/>
    <property type="project" value="UniProtKB-ARBA"/>
</dbReference>
<gene>
    <name evidence="7" type="ORF">K8V16_11240</name>
</gene>
<keyword evidence="4" id="KW-0560">Oxidoreductase</keyword>
<dbReference type="PANTHER" id="PTHR43400:SF10">
    <property type="entry name" value="3-OXOSTEROID 1-DEHYDROGENASE"/>
    <property type="match status" value="1"/>
</dbReference>
<dbReference type="PANTHER" id="PTHR43400">
    <property type="entry name" value="FUMARATE REDUCTASE"/>
    <property type="match status" value="1"/>
</dbReference>
<evidence type="ECO:0000313" key="7">
    <source>
        <dbReference type="EMBL" id="HJH44353.1"/>
    </source>
</evidence>
<dbReference type="GO" id="GO:0008202">
    <property type="term" value="P:steroid metabolic process"/>
    <property type="evidence" value="ECO:0007669"/>
    <property type="project" value="UniProtKB-ARBA"/>
</dbReference>
<dbReference type="InterPro" id="IPR027477">
    <property type="entry name" value="Succ_DH/fumarate_Rdtase_cat_sf"/>
</dbReference>
<comment type="cofactor">
    <cofactor evidence="1">
        <name>FAD</name>
        <dbReference type="ChEBI" id="CHEBI:57692"/>
    </cofactor>
</comment>
<dbReference type="InterPro" id="IPR006311">
    <property type="entry name" value="TAT_signal"/>
</dbReference>
<feature type="region of interest" description="Disordered" evidence="5">
    <location>
        <begin position="1"/>
        <end position="23"/>
    </location>
</feature>